<keyword evidence="12 13" id="KW-0275">Fatty acid biosynthesis</keyword>
<dbReference type="PANTHER" id="PTHR11351:SF31">
    <property type="entry name" value="DESATURASE 1, ISOFORM A-RELATED"/>
    <property type="match status" value="1"/>
</dbReference>
<evidence type="ECO:0000256" key="9">
    <source>
        <dbReference type="ARBA" id="ARBA00023004"/>
    </source>
</evidence>
<dbReference type="CDD" id="cd03505">
    <property type="entry name" value="Delta9-FADS-like"/>
    <property type="match status" value="1"/>
</dbReference>
<evidence type="ECO:0000256" key="8">
    <source>
        <dbReference type="ARBA" id="ARBA00023002"/>
    </source>
</evidence>
<comment type="subcellular location">
    <subcellularLocation>
        <location evidence="1">Membrane</location>
        <topology evidence="1">Multi-pass membrane protein</topology>
    </subcellularLocation>
</comment>
<name>A0A4S4M3C3_9APHY</name>
<evidence type="ECO:0000256" key="11">
    <source>
        <dbReference type="ARBA" id="ARBA00023136"/>
    </source>
</evidence>
<sequence length="428" mass="48337">MSTKIPPPVSETPSPKIRHKSLLGRVKWVNLIALTATPLVALYGALTTQLQVMTMVWSISLYVFAMLGVTAGLYHFPTSPAHILTFFIFLLAGGACAVQGSAYWWAREHRAHHRYTDSELDPYSATNGFLYTHVGWIILKRDRPPGPTDVRDLQKNKLVQWQHNNLSMLIPILGYAIPAIIPGYFWGDWAGGLYYAALLRLTCVQHSVFCINSLAHWLGDTPFDDKHTPRNHLLTAILTMGEGYHNFHHQFPIDYRNAIKWYQYDPTKWFIALSAWIGLSSHLQTFPENEISKGALTMSLKKLKTIQDKITWPTEFKHLPVVDWDTFQKQSETSSLVLVSGFIHDVSCFEPKHPGGRRILKQHVGKDATAAFAGGVYDHSNAAYNLLSMMRVGVLEGGVEHVKCVTPSQRLRIFEQERLRGVEPLPAL</sequence>
<evidence type="ECO:0000256" key="7">
    <source>
        <dbReference type="ARBA" id="ARBA00022989"/>
    </source>
</evidence>
<evidence type="ECO:0000256" key="4">
    <source>
        <dbReference type="ARBA" id="ARBA00022692"/>
    </source>
</evidence>
<evidence type="ECO:0000259" key="15">
    <source>
        <dbReference type="PROSITE" id="PS50255"/>
    </source>
</evidence>
<comment type="catalytic activity">
    <reaction evidence="13">
        <text>octadecanoyl-CoA + 2 Fe(II)-[cytochrome b5] + O2 + 2 H(+) = (9Z)-octadecenoyl-CoA + 2 Fe(III)-[cytochrome b5] + 2 H2O</text>
        <dbReference type="Rhea" id="RHEA:19721"/>
        <dbReference type="Rhea" id="RHEA-COMP:10438"/>
        <dbReference type="Rhea" id="RHEA-COMP:10439"/>
        <dbReference type="ChEBI" id="CHEBI:15377"/>
        <dbReference type="ChEBI" id="CHEBI:15378"/>
        <dbReference type="ChEBI" id="CHEBI:15379"/>
        <dbReference type="ChEBI" id="CHEBI:29033"/>
        <dbReference type="ChEBI" id="CHEBI:29034"/>
        <dbReference type="ChEBI" id="CHEBI:57387"/>
        <dbReference type="ChEBI" id="CHEBI:57394"/>
        <dbReference type="EC" id="1.14.19.1"/>
    </reaction>
</comment>
<dbReference type="InterPro" id="IPR005804">
    <property type="entry name" value="FA_desaturase_dom"/>
</dbReference>
<dbReference type="PRINTS" id="PR00075">
    <property type="entry name" value="FACDDSATRASE"/>
</dbReference>
<evidence type="ECO:0000313" key="16">
    <source>
        <dbReference type="EMBL" id="THH19425.1"/>
    </source>
</evidence>
<dbReference type="EMBL" id="SGPM01000540">
    <property type="protein sequence ID" value="THH19425.1"/>
    <property type="molecule type" value="Genomic_DNA"/>
</dbReference>
<evidence type="ECO:0000313" key="17">
    <source>
        <dbReference type="Proteomes" id="UP000308730"/>
    </source>
</evidence>
<dbReference type="OrthoDB" id="10260134at2759"/>
<keyword evidence="13" id="KW-0349">Heme</keyword>
<feature type="transmembrane region" description="Helical" evidence="14">
    <location>
        <begin position="59"/>
        <end position="77"/>
    </location>
</feature>
<dbReference type="PROSITE" id="PS00476">
    <property type="entry name" value="FATTY_ACID_DESATUR_1"/>
    <property type="match status" value="1"/>
</dbReference>
<dbReference type="Pfam" id="PF00487">
    <property type="entry name" value="FA_desaturase"/>
    <property type="match status" value="1"/>
</dbReference>
<keyword evidence="8 13" id="KW-0560">Oxidoreductase</keyword>
<dbReference type="AlphaFoldDB" id="A0A4S4M3C3"/>
<keyword evidence="13" id="KW-0813">Transport</keyword>
<organism evidence="16 17">
    <name type="scientific">Antrodiella citrinella</name>
    <dbReference type="NCBI Taxonomy" id="2447956"/>
    <lineage>
        <taxon>Eukaryota</taxon>
        <taxon>Fungi</taxon>
        <taxon>Dikarya</taxon>
        <taxon>Basidiomycota</taxon>
        <taxon>Agaricomycotina</taxon>
        <taxon>Agaricomycetes</taxon>
        <taxon>Polyporales</taxon>
        <taxon>Steccherinaceae</taxon>
        <taxon>Antrodiella</taxon>
    </lineage>
</organism>
<keyword evidence="4 14" id="KW-0812">Transmembrane</keyword>
<dbReference type="SMART" id="SM01117">
    <property type="entry name" value="Cyt-b5"/>
    <property type="match status" value="1"/>
</dbReference>
<dbReference type="InterPro" id="IPR009160">
    <property type="entry name" value="Acyl-CoA_deSatase_haem/ster-bd"/>
</dbReference>
<evidence type="ECO:0000256" key="3">
    <source>
        <dbReference type="ARBA" id="ARBA00022516"/>
    </source>
</evidence>
<proteinExistence type="inferred from homology"/>
<accession>A0A4S4M3C3</accession>
<dbReference type="GO" id="GO:0006636">
    <property type="term" value="P:unsaturated fatty acid biosynthetic process"/>
    <property type="evidence" value="ECO:0007669"/>
    <property type="project" value="UniProtKB-UniRule"/>
</dbReference>
<keyword evidence="17" id="KW-1185">Reference proteome</keyword>
<dbReference type="InterPro" id="IPR001199">
    <property type="entry name" value="Cyt_B5-like_heme/steroid-bd"/>
</dbReference>
<evidence type="ECO:0000256" key="13">
    <source>
        <dbReference type="PIRNR" id="PIRNR000345"/>
    </source>
</evidence>
<feature type="domain" description="Cytochrome b5 heme-binding" evidence="15">
    <location>
        <begin position="331"/>
        <end position="396"/>
    </location>
</feature>
<evidence type="ECO:0000256" key="10">
    <source>
        <dbReference type="ARBA" id="ARBA00023098"/>
    </source>
</evidence>
<evidence type="ECO:0000256" key="2">
    <source>
        <dbReference type="ARBA" id="ARBA00009295"/>
    </source>
</evidence>
<dbReference type="GO" id="GO:0004768">
    <property type="term" value="F:stearoyl-CoA 9-desaturase activity"/>
    <property type="evidence" value="ECO:0007669"/>
    <property type="project" value="UniProtKB-UniRule"/>
</dbReference>
<dbReference type="EC" id="1.14.19.1" evidence="13"/>
<gene>
    <name evidence="16" type="ORF">EUX98_g8780</name>
</gene>
<keyword evidence="11 14" id="KW-0472">Membrane</keyword>
<feature type="transmembrane region" description="Helical" evidence="14">
    <location>
        <begin position="28"/>
        <end position="47"/>
    </location>
</feature>
<dbReference type="InterPro" id="IPR036400">
    <property type="entry name" value="Cyt_B5-like_heme/steroid_sf"/>
</dbReference>
<evidence type="ECO:0000256" key="6">
    <source>
        <dbReference type="ARBA" id="ARBA00022832"/>
    </source>
</evidence>
<dbReference type="GO" id="GO:0005789">
    <property type="term" value="C:endoplasmic reticulum membrane"/>
    <property type="evidence" value="ECO:0007669"/>
    <property type="project" value="TreeGrafter"/>
</dbReference>
<evidence type="ECO:0000256" key="14">
    <source>
        <dbReference type="SAM" id="Phobius"/>
    </source>
</evidence>
<comment type="cofactor">
    <cofactor evidence="13">
        <name>Fe(2+)</name>
        <dbReference type="ChEBI" id="CHEBI:29033"/>
    </cofactor>
    <text evidence="13">Expected to bind 2 Fe(2+) ions per subunit.</text>
</comment>
<keyword evidence="5 13" id="KW-0479">Metal-binding</keyword>
<dbReference type="SUPFAM" id="SSF55856">
    <property type="entry name" value="Cytochrome b5-like heme/steroid binding domain"/>
    <property type="match status" value="1"/>
</dbReference>
<keyword evidence="10 13" id="KW-0443">Lipid metabolism</keyword>
<feature type="transmembrane region" description="Helical" evidence="14">
    <location>
        <begin position="83"/>
        <end position="106"/>
    </location>
</feature>
<dbReference type="Proteomes" id="UP000308730">
    <property type="component" value="Unassembled WGS sequence"/>
</dbReference>
<reference evidence="16 17" key="1">
    <citation type="submission" date="2019-02" db="EMBL/GenBank/DDBJ databases">
        <title>Genome sequencing of the rare red list fungi Antrodiella citrinella (Flaviporus citrinellus).</title>
        <authorList>
            <person name="Buettner E."/>
            <person name="Kellner H."/>
        </authorList>
    </citation>
    <scope>NUCLEOTIDE SEQUENCE [LARGE SCALE GENOMIC DNA]</scope>
    <source>
        <strain evidence="16 17">DSM 108506</strain>
    </source>
</reference>
<dbReference type="InterPro" id="IPR015876">
    <property type="entry name" value="Acyl-CoA_DS"/>
</dbReference>
<keyword evidence="6 13" id="KW-0276">Fatty acid metabolism</keyword>
<evidence type="ECO:0000256" key="1">
    <source>
        <dbReference type="ARBA" id="ARBA00004141"/>
    </source>
</evidence>
<evidence type="ECO:0000256" key="12">
    <source>
        <dbReference type="ARBA" id="ARBA00023160"/>
    </source>
</evidence>
<keyword evidence="13" id="KW-0249">Electron transport</keyword>
<dbReference type="PANTHER" id="PTHR11351">
    <property type="entry name" value="ACYL-COA DESATURASE"/>
    <property type="match status" value="1"/>
</dbReference>
<dbReference type="Gene3D" id="3.10.120.10">
    <property type="entry name" value="Cytochrome b5-like heme/steroid binding domain"/>
    <property type="match status" value="1"/>
</dbReference>
<dbReference type="PROSITE" id="PS50255">
    <property type="entry name" value="CYTOCHROME_B5_2"/>
    <property type="match status" value="1"/>
</dbReference>
<evidence type="ECO:0000256" key="5">
    <source>
        <dbReference type="ARBA" id="ARBA00022723"/>
    </source>
</evidence>
<comment type="similarity">
    <text evidence="2 13">Belongs to the fatty acid desaturase type 1 family.</text>
</comment>
<comment type="caution">
    <text evidence="16">The sequence shown here is derived from an EMBL/GenBank/DDBJ whole genome shotgun (WGS) entry which is preliminary data.</text>
</comment>
<dbReference type="GO" id="GO:0005506">
    <property type="term" value="F:iron ion binding"/>
    <property type="evidence" value="ECO:0007669"/>
    <property type="project" value="TreeGrafter"/>
</dbReference>
<keyword evidence="3 13" id="KW-0444">Lipid biosynthesis</keyword>
<dbReference type="Pfam" id="PF00173">
    <property type="entry name" value="Cyt-b5"/>
    <property type="match status" value="1"/>
</dbReference>
<keyword evidence="9 13" id="KW-0408">Iron</keyword>
<dbReference type="InterPro" id="IPR001522">
    <property type="entry name" value="FADS-1_CS"/>
</dbReference>
<comment type="function">
    <text evidence="13">Stearoyl-CoA desaturase that utilizes O(2) and electrons from reduced cytochrome b5 to introduce the first double bond into saturated fatty acyl-CoA substrates.</text>
</comment>
<feature type="transmembrane region" description="Helical" evidence="14">
    <location>
        <begin position="166"/>
        <end position="187"/>
    </location>
</feature>
<keyword evidence="7 14" id="KW-1133">Transmembrane helix</keyword>
<protein>
    <recommendedName>
        <fullName evidence="13">Acyl-CoA desaturase</fullName>
        <ecNumber evidence="13">1.14.19.1</ecNumber>
    </recommendedName>
</protein>
<dbReference type="PIRSF" id="PIRSF000345">
    <property type="entry name" value="OLE1"/>
    <property type="match status" value="1"/>
</dbReference>